<keyword evidence="1" id="KW-0812">Transmembrane</keyword>
<protein>
    <submittedName>
        <fullName evidence="2">Uncharacterized protein</fullName>
    </submittedName>
</protein>
<keyword evidence="1" id="KW-1133">Transmembrane helix</keyword>
<evidence type="ECO:0000256" key="1">
    <source>
        <dbReference type="SAM" id="Phobius"/>
    </source>
</evidence>
<reference evidence="2" key="2">
    <citation type="submission" date="2021-02" db="EMBL/GenBank/DDBJ databases">
        <authorList>
            <person name="Kimball J.A."/>
            <person name="Haas M.W."/>
            <person name="Macchietto M."/>
            <person name="Kono T."/>
            <person name="Duquette J."/>
            <person name="Shao M."/>
        </authorList>
    </citation>
    <scope>NUCLEOTIDE SEQUENCE</scope>
    <source>
        <tissue evidence="2">Fresh leaf tissue</tissue>
    </source>
</reference>
<keyword evidence="1" id="KW-0472">Membrane</keyword>
<dbReference type="EMBL" id="JAAALK010000283">
    <property type="protein sequence ID" value="KAG8072476.1"/>
    <property type="molecule type" value="Genomic_DNA"/>
</dbReference>
<evidence type="ECO:0000313" key="2">
    <source>
        <dbReference type="EMBL" id="KAG8072476.1"/>
    </source>
</evidence>
<sequence length="218" mass="24111">MPDGCVVIRLPDPRLLRVIARSVLLAVALLSLAWLRADDEPASRRDRDACGVALQASLLLRDLRREGLLAPGSRAVFLGADGDCHPPALKQYDAMRPISLRELLMTADLSVDFVLDFGYFNEDGGSFSFVDRVLKDGGIVASPIGSARAFRLPQNYRVVYVTIRLFLELNSSRSMGDCQSCVTIEFDDVLHHALMRISDNTIVSIRPLDHCAELQITQ</sequence>
<dbReference type="PANTHER" id="PTHR33597:SF20">
    <property type="entry name" value="OS02G0760400 PROTEIN"/>
    <property type="match status" value="1"/>
</dbReference>
<gene>
    <name evidence="2" type="ORF">GUJ93_ZPchr0006g43495</name>
</gene>
<accession>A0A8J5SB47</accession>
<proteinExistence type="predicted"/>
<feature type="transmembrane region" description="Helical" evidence="1">
    <location>
        <begin position="18"/>
        <end position="37"/>
    </location>
</feature>
<dbReference type="AlphaFoldDB" id="A0A8J5SB47"/>
<organism evidence="2 3">
    <name type="scientific">Zizania palustris</name>
    <name type="common">Northern wild rice</name>
    <dbReference type="NCBI Taxonomy" id="103762"/>
    <lineage>
        <taxon>Eukaryota</taxon>
        <taxon>Viridiplantae</taxon>
        <taxon>Streptophyta</taxon>
        <taxon>Embryophyta</taxon>
        <taxon>Tracheophyta</taxon>
        <taxon>Spermatophyta</taxon>
        <taxon>Magnoliopsida</taxon>
        <taxon>Liliopsida</taxon>
        <taxon>Poales</taxon>
        <taxon>Poaceae</taxon>
        <taxon>BOP clade</taxon>
        <taxon>Oryzoideae</taxon>
        <taxon>Oryzeae</taxon>
        <taxon>Zizaniinae</taxon>
        <taxon>Zizania</taxon>
    </lineage>
</organism>
<dbReference type="OrthoDB" id="1919622at2759"/>
<name>A0A8J5SB47_ZIZPA</name>
<dbReference type="PANTHER" id="PTHR33597">
    <property type="entry name" value="OS02G0760400 PROTEIN"/>
    <property type="match status" value="1"/>
</dbReference>
<evidence type="ECO:0000313" key="3">
    <source>
        <dbReference type="Proteomes" id="UP000729402"/>
    </source>
</evidence>
<reference evidence="2" key="1">
    <citation type="journal article" date="2021" name="bioRxiv">
        <title>Whole Genome Assembly and Annotation of Northern Wild Rice, Zizania palustris L., Supports a Whole Genome Duplication in the Zizania Genus.</title>
        <authorList>
            <person name="Haas M."/>
            <person name="Kono T."/>
            <person name="Macchietto M."/>
            <person name="Millas R."/>
            <person name="McGilp L."/>
            <person name="Shao M."/>
            <person name="Duquette J."/>
            <person name="Hirsch C.N."/>
            <person name="Kimball J."/>
        </authorList>
    </citation>
    <scope>NUCLEOTIDE SEQUENCE</scope>
    <source>
        <tissue evidence="2">Fresh leaf tissue</tissue>
    </source>
</reference>
<comment type="caution">
    <text evidence="2">The sequence shown here is derived from an EMBL/GenBank/DDBJ whole genome shotgun (WGS) entry which is preliminary data.</text>
</comment>
<dbReference type="Proteomes" id="UP000729402">
    <property type="component" value="Unassembled WGS sequence"/>
</dbReference>
<keyword evidence="3" id="KW-1185">Reference proteome</keyword>